<dbReference type="PANTHER" id="PTHR46696:SF1">
    <property type="entry name" value="CYTOCHROME P450 YJIB-RELATED"/>
    <property type="match status" value="1"/>
</dbReference>
<evidence type="ECO:0000256" key="5">
    <source>
        <dbReference type="ARBA" id="ARBA00023004"/>
    </source>
</evidence>
<reference evidence="8 9" key="1">
    <citation type="submission" date="2016-10" db="EMBL/GenBank/DDBJ databases">
        <authorList>
            <person name="de Groot N.N."/>
        </authorList>
    </citation>
    <scope>NUCLEOTIDE SEQUENCE [LARGE SCALE GENOMIC DNA]</scope>
    <source>
        <strain evidence="8 9">DSM 43794</strain>
    </source>
</reference>
<sequence length="417" mass="46114">MPENALKSDKSSPIPEELLYSAEYAADPHAVHAALRATGPVHRIESPSGVRSFLVVDYEHARAALNDPRLSKDLTRLSKDLRSAAPELSERYESGGIISASNMLMVDPPDHTRLRRLVSKAFTPRRVQGLAPRIQQITDELIDAMEPKGRADLIDEFAFPLPIIVICELLGVPADRRADLREWSNVFITPAITEEMREHHRAVNQATLEYFAELIAERRAAPRDDLISALVTARDDDKLSEQELLSTLVLLMIAGHETTVNLIGNGMAALLRHPDQMRLLRSRPDLMPSAIEEFLRYESPVQHGTLRIAAEDMEIAGTPIPRGSVVQVCIGAADRDPAVFPAPDRLDITRADNRHLAFGHGIHFCLGAPLARLEGRIAFSTLLTRLPGIALENPDDALAWRVSGSIVRGLTKLPVRF</sequence>
<organism evidence="8 9">
    <name type="scientific">Thermostaphylospora chromogena</name>
    <dbReference type="NCBI Taxonomy" id="35622"/>
    <lineage>
        <taxon>Bacteria</taxon>
        <taxon>Bacillati</taxon>
        <taxon>Actinomycetota</taxon>
        <taxon>Actinomycetes</taxon>
        <taxon>Streptosporangiales</taxon>
        <taxon>Thermomonosporaceae</taxon>
        <taxon>Thermostaphylospora</taxon>
    </lineage>
</organism>
<keyword evidence="9" id="KW-1185">Reference proteome</keyword>
<name>A0A1H1HNA0_9ACTN</name>
<evidence type="ECO:0000256" key="7">
    <source>
        <dbReference type="RuleBase" id="RU000461"/>
    </source>
</evidence>
<dbReference type="PRINTS" id="PR00359">
    <property type="entry name" value="BP450"/>
</dbReference>
<dbReference type="OrthoDB" id="4133219at2"/>
<comment type="similarity">
    <text evidence="1 7">Belongs to the cytochrome P450 family.</text>
</comment>
<dbReference type="Gene3D" id="1.10.630.10">
    <property type="entry name" value="Cytochrome P450"/>
    <property type="match status" value="1"/>
</dbReference>
<gene>
    <name evidence="8" type="ORF">SAMN04489764_4626</name>
</gene>
<keyword evidence="6 7" id="KW-0503">Monooxygenase</keyword>
<evidence type="ECO:0000256" key="4">
    <source>
        <dbReference type="ARBA" id="ARBA00023002"/>
    </source>
</evidence>
<evidence type="ECO:0000256" key="6">
    <source>
        <dbReference type="ARBA" id="ARBA00023033"/>
    </source>
</evidence>
<dbReference type="PANTHER" id="PTHR46696">
    <property type="entry name" value="P450, PUTATIVE (EUROFUNG)-RELATED"/>
    <property type="match status" value="1"/>
</dbReference>
<protein>
    <submittedName>
        <fullName evidence="8">Cytochrome P450</fullName>
    </submittedName>
</protein>
<dbReference type="SUPFAM" id="SSF48264">
    <property type="entry name" value="Cytochrome P450"/>
    <property type="match status" value="1"/>
</dbReference>
<dbReference type="Proteomes" id="UP000217103">
    <property type="component" value="Unassembled WGS sequence"/>
</dbReference>
<keyword evidence="4 7" id="KW-0560">Oxidoreductase</keyword>
<dbReference type="EMBL" id="FNKK01000002">
    <property type="protein sequence ID" value="SDR26852.1"/>
    <property type="molecule type" value="Genomic_DNA"/>
</dbReference>
<proteinExistence type="inferred from homology"/>
<dbReference type="STRING" id="35622.SAMN04489764_4626"/>
<dbReference type="InterPro" id="IPR036396">
    <property type="entry name" value="Cyt_P450_sf"/>
</dbReference>
<evidence type="ECO:0000313" key="9">
    <source>
        <dbReference type="Proteomes" id="UP000217103"/>
    </source>
</evidence>
<dbReference type="InterPro" id="IPR001128">
    <property type="entry name" value="Cyt_P450"/>
</dbReference>
<dbReference type="GO" id="GO:0004497">
    <property type="term" value="F:monooxygenase activity"/>
    <property type="evidence" value="ECO:0007669"/>
    <property type="project" value="UniProtKB-KW"/>
</dbReference>
<dbReference type="InterPro" id="IPR017972">
    <property type="entry name" value="Cyt_P450_CS"/>
</dbReference>
<dbReference type="GO" id="GO:0016705">
    <property type="term" value="F:oxidoreductase activity, acting on paired donors, with incorporation or reduction of molecular oxygen"/>
    <property type="evidence" value="ECO:0007669"/>
    <property type="project" value="InterPro"/>
</dbReference>
<evidence type="ECO:0000256" key="2">
    <source>
        <dbReference type="ARBA" id="ARBA00022617"/>
    </source>
</evidence>
<dbReference type="InterPro" id="IPR002397">
    <property type="entry name" value="Cyt_P450_B"/>
</dbReference>
<dbReference type="PROSITE" id="PS00086">
    <property type="entry name" value="CYTOCHROME_P450"/>
    <property type="match status" value="1"/>
</dbReference>
<dbReference type="RefSeq" id="WP_093261918.1">
    <property type="nucleotide sequence ID" value="NZ_FNKK01000002.1"/>
</dbReference>
<dbReference type="CDD" id="cd11029">
    <property type="entry name" value="CYP107-like"/>
    <property type="match status" value="1"/>
</dbReference>
<keyword evidence="3 7" id="KW-0479">Metal-binding</keyword>
<dbReference type="FunFam" id="1.10.630.10:FF:000018">
    <property type="entry name" value="Cytochrome P450 monooxygenase"/>
    <property type="match status" value="1"/>
</dbReference>
<evidence type="ECO:0000256" key="3">
    <source>
        <dbReference type="ARBA" id="ARBA00022723"/>
    </source>
</evidence>
<accession>A0A1H1HNA0</accession>
<dbReference type="GO" id="GO:0020037">
    <property type="term" value="F:heme binding"/>
    <property type="evidence" value="ECO:0007669"/>
    <property type="project" value="InterPro"/>
</dbReference>
<keyword evidence="2 7" id="KW-0349">Heme</keyword>
<dbReference type="GO" id="GO:0005506">
    <property type="term" value="F:iron ion binding"/>
    <property type="evidence" value="ECO:0007669"/>
    <property type="project" value="InterPro"/>
</dbReference>
<dbReference type="Pfam" id="PF00067">
    <property type="entry name" value="p450"/>
    <property type="match status" value="1"/>
</dbReference>
<evidence type="ECO:0000256" key="1">
    <source>
        <dbReference type="ARBA" id="ARBA00010617"/>
    </source>
</evidence>
<evidence type="ECO:0000313" key="8">
    <source>
        <dbReference type="EMBL" id="SDR26852.1"/>
    </source>
</evidence>
<keyword evidence="5 7" id="KW-0408">Iron</keyword>
<dbReference type="AlphaFoldDB" id="A0A1H1HNA0"/>